<evidence type="ECO:0000313" key="4">
    <source>
        <dbReference type="WBParaSite" id="PSAMB.scaffold4389size14803.g24247.t1"/>
    </source>
</evidence>
<keyword evidence="3" id="KW-1185">Reference proteome</keyword>
<feature type="region of interest" description="Disordered" evidence="1">
    <location>
        <begin position="1"/>
        <end position="21"/>
    </location>
</feature>
<dbReference type="AlphaFoldDB" id="A0A914WLG4"/>
<reference evidence="4" key="1">
    <citation type="submission" date="2022-11" db="UniProtKB">
        <authorList>
            <consortium name="WormBaseParasite"/>
        </authorList>
    </citation>
    <scope>IDENTIFICATION</scope>
</reference>
<keyword evidence="2" id="KW-1133">Transmembrane helix</keyword>
<feature type="compositionally biased region" description="Polar residues" evidence="1">
    <location>
        <begin position="1"/>
        <end position="14"/>
    </location>
</feature>
<proteinExistence type="predicted"/>
<dbReference type="WBParaSite" id="PSAMB.scaffold4389size14803.g24247.t1">
    <property type="protein sequence ID" value="PSAMB.scaffold4389size14803.g24247.t1"/>
    <property type="gene ID" value="PSAMB.scaffold4389size14803.g24247"/>
</dbReference>
<feature type="transmembrane region" description="Helical" evidence="2">
    <location>
        <begin position="61"/>
        <end position="79"/>
    </location>
</feature>
<organism evidence="3 4">
    <name type="scientific">Plectus sambesii</name>
    <dbReference type="NCBI Taxonomy" id="2011161"/>
    <lineage>
        <taxon>Eukaryota</taxon>
        <taxon>Metazoa</taxon>
        <taxon>Ecdysozoa</taxon>
        <taxon>Nematoda</taxon>
        <taxon>Chromadorea</taxon>
        <taxon>Plectida</taxon>
        <taxon>Plectina</taxon>
        <taxon>Plectoidea</taxon>
        <taxon>Plectidae</taxon>
        <taxon>Plectus</taxon>
    </lineage>
</organism>
<protein>
    <submittedName>
        <fullName evidence="4">Uncharacterized protein</fullName>
    </submittedName>
</protein>
<evidence type="ECO:0000256" key="2">
    <source>
        <dbReference type="SAM" id="Phobius"/>
    </source>
</evidence>
<keyword evidence="2" id="KW-0812">Transmembrane</keyword>
<dbReference type="Proteomes" id="UP000887566">
    <property type="component" value="Unplaced"/>
</dbReference>
<name>A0A914WLG4_9BILA</name>
<evidence type="ECO:0000313" key="3">
    <source>
        <dbReference type="Proteomes" id="UP000887566"/>
    </source>
</evidence>
<sequence>MRLRSSSPHPNTWSADPPAAETDWRLGDEKEVWKFTPPNESCNMSSSSNEKTASVAQTAKSQLIVIFAAVILLPLPLLYPEKEYVCA</sequence>
<accession>A0A914WLG4</accession>
<keyword evidence="2" id="KW-0472">Membrane</keyword>
<evidence type="ECO:0000256" key="1">
    <source>
        <dbReference type="SAM" id="MobiDB-lite"/>
    </source>
</evidence>